<evidence type="ECO:0000259" key="2">
    <source>
        <dbReference type="Pfam" id="PF07589"/>
    </source>
</evidence>
<dbReference type="NCBIfam" id="TIGR02595">
    <property type="entry name" value="PEP_CTERM"/>
    <property type="match status" value="1"/>
</dbReference>
<dbReference type="AlphaFoldDB" id="A0A7W8N3Q6"/>
<dbReference type="Proteomes" id="UP000569092">
    <property type="component" value="Unassembled WGS sequence"/>
</dbReference>
<dbReference type="EMBL" id="JACHDZ010000001">
    <property type="protein sequence ID" value="MBB5342811.1"/>
    <property type="molecule type" value="Genomic_DNA"/>
</dbReference>
<feature type="signal peptide" evidence="1">
    <location>
        <begin position="1"/>
        <end position="22"/>
    </location>
</feature>
<dbReference type="Pfam" id="PF07589">
    <property type="entry name" value="PEP-CTERM"/>
    <property type="match status" value="1"/>
</dbReference>
<comment type="caution">
    <text evidence="3">The sequence shown here is derived from an EMBL/GenBank/DDBJ whole genome shotgun (WGS) entry which is preliminary data.</text>
</comment>
<dbReference type="InterPro" id="IPR013424">
    <property type="entry name" value="Ice-binding_C"/>
</dbReference>
<evidence type="ECO:0000256" key="1">
    <source>
        <dbReference type="SAM" id="SignalP"/>
    </source>
</evidence>
<proteinExistence type="predicted"/>
<keyword evidence="1" id="KW-0732">Signal</keyword>
<evidence type="ECO:0000313" key="4">
    <source>
        <dbReference type="Proteomes" id="UP000569092"/>
    </source>
</evidence>
<gene>
    <name evidence="3" type="ORF">HDF10_000761</name>
</gene>
<evidence type="ECO:0000313" key="3">
    <source>
        <dbReference type="EMBL" id="MBB5342811.1"/>
    </source>
</evidence>
<feature type="domain" description="Ice-binding protein C-terminal" evidence="2">
    <location>
        <begin position="156"/>
        <end position="179"/>
    </location>
</feature>
<name>A0A7W8N3Q6_9BACT</name>
<protein>
    <recommendedName>
        <fullName evidence="2">Ice-binding protein C-terminal domain-containing protein</fullName>
    </recommendedName>
</protein>
<accession>A0A7W8N3Q6</accession>
<organism evidence="3 4">
    <name type="scientific">Tunturiibacter lichenicola</name>
    <dbReference type="NCBI Taxonomy" id="2051959"/>
    <lineage>
        <taxon>Bacteria</taxon>
        <taxon>Pseudomonadati</taxon>
        <taxon>Acidobacteriota</taxon>
        <taxon>Terriglobia</taxon>
        <taxon>Terriglobales</taxon>
        <taxon>Acidobacteriaceae</taxon>
        <taxon>Tunturiibacter</taxon>
    </lineage>
</organism>
<reference evidence="3 4" key="1">
    <citation type="submission" date="2020-08" db="EMBL/GenBank/DDBJ databases">
        <title>Genomic Encyclopedia of Type Strains, Phase IV (KMG-V): Genome sequencing to study the core and pangenomes of soil and plant-associated prokaryotes.</title>
        <authorList>
            <person name="Whitman W."/>
        </authorList>
    </citation>
    <scope>NUCLEOTIDE SEQUENCE [LARGE SCALE GENOMIC DNA]</scope>
    <source>
        <strain evidence="3 4">M8US30</strain>
    </source>
</reference>
<sequence length="185" mass="18507">MKLPAAFLALVTLALLPSALHADSISATINAGAGDQIITPIVIGDAEVFSFTKLSTDIFSTSLETFTASYADVSGVLGVLNVTEACVAVTVVFNHVAPCKSLAFSFTNATLGDISVGTFLGLGANVAGDVAGVNFDGSIGAGSGSFNFTDPSSNSPVPEPGTLSLMATGLLGAAATIRRKFATAS</sequence>
<feature type="chain" id="PRO_5031457293" description="Ice-binding protein C-terminal domain-containing protein" evidence="1">
    <location>
        <begin position="23"/>
        <end position="185"/>
    </location>
</feature>